<accession>A0A1F5ITL1</accession>
<dbReference type="PANTHER" id="PTHR43591">
    <property type="entry name" value="METHYLTRANSFERASE"/>
    <property type="match status" value="1"/>
</dbReference>
<reference evidence="2 3" key="1">
    <citation type="journal article" date="2016" name="Nat. Commun.">
        <title>Thousands of microbial genomes shed light on interconnected biogeochemical processes in an aquifer system.</title>
        <authorList>
            <person name="Anantharaman K."/>
            <person name="Brown C.T."/>
            <person name="Hug L.A."/>
            <person name="Sharon I."/>
            <person name="Castelle C.J."/>
            <person name="Probst A.J."/>
            <person name="Thomas B.C."/>
            <person name="Singh A."/>
            <person name="Wilkins M.J."/>
            <person name="Karaoz U."/>
            <person name="Brodie E.L."/>
            <person name="Williams K.H."/>
            <person name="Hubbard S.S."/>
            <person name="Banfield J.F."/>
        </authorList>
    </citation>
    <scope>NUCLEOTIDE SEQUENCE [LARGE SCALE GENOMIC DNA]</scope>
</reference>
<sequence length="254" mass="29512">MNPDLSGYYENSKRLQYNPHSSFLKKRTGAKRLIAFEDRFEEVKKILERLISQEDRIPLKILDIGVGDGIYEAILEDDIKKKCDFFGIDISKKQAARAKQYLKEIKIVDINAENLPYKDNYFDIVIASEILEHVFYPEKVLSEARRVLKRNGFVILTYPNSSSLQFRLGIFIKGRSPLLNYPENSEHIRFFSSSDIQGLTNDNFKLLKKTGVGSFLFDKWNFLFRIPMPRFLQILGNRLLPNLALGNLLVLQKK</sequence>
<dbReference type="InterPro" id="IPR013216">
    <property type="entry name" value="Methyltransf_11"/>
</dbReference>
<evidence type="ECO:0000259" key="1">
    <source>
        <dbReference type="Pfam" id="PF08241"/>
    </source>
</evidence>
<name>A0A1F5ITL1_9BACT</name>
<dbReference type="Pfam" id="PF08241">
    <property type="entry name" value="Methyltransf_11"/>
    <property type="match status" value="1"/>
</dbReference>
<organism evidence="2 3">
    <name type="scientific">Candidatus Daviesbacteria bacterium RIFCSPHIGHO2_01_FULL_41_23</name>
    <dbReference type="NCBI Taxonomy" id="1797764"/>
    <lineage>
        <taxon>Bacteria</taxon>
        <taxon>Candidatus Daviesiibacteriota</taxon>
    </lineage>
</organism>
<dbReference type="GO" id="GO:0008757">
    <property type="term" value="F:S-adenosylmethionine-dependent methyltransferase activity"/>
    <property type="evidence" value="ECO:0007669"/>
    <property type="project" value="InterPro"/>
</dbReference>
<feature type="domain" description="Methyltransferase type 11" evidence="1">
    <location>
        <begin position="62"/>
        <end position="156"/>
    </location>
</feature>
<dbReference type="AlphaFoldDB" id="A0A1F5ITL1"/>
<dbReference type="Proteomes" id="UP000176336">
    <property type="component" value="Unassembled WGS sequence"/>
</dbReference>
<evidence type="ECO:0000313" key="2">
    <source>
        <dbReference type="EMBL" id="OGE19724.1"/>
    </source>
</evidence>
<dbReference type="SUPFAM" id="SSF53335">
    <property type="entry name" value="S-adenosyl-L-methionine-dependent methyltransferases"/>
    <property type="match status" value="1"/>
</dbReference>
<gene>
    <name evidence="2" type="ORF">A2871_03645</name>
</gene>
<comment type="caution">
    <text evidence="2">The sequence shown here is derived from an EMBL/GenBank/DDBJ whole genome shotgun (WGS) entry which is preliminary data.</text>
</comment>
<proteinExistence type="predicted"/>
<dbReference type="EMBL" id="MFCR01000002">
    <property type="protein sequence ID" value="OGE19724.1"/>
    <property type="molecule type" value="Genomic_DNA"/>
</dbReference>
<evidence type="ECO:0000313" key="3">
    <source>
        <dbReference type="Proteomes" id="UP000176336"/>
    </source>
</evidence>
<dbReference type="InterPro" id="IPR029063">
    <property type="entry name" value="SAM-dependent_MTases_sf"/>
</dbReference>
<protein>
    <recommendedName>
        <fullName evidence="1">Methyltransferase type 11 domain-containing protein</fullName>
    </recommendedName>
</protein>
<dbReference type="CDD" id="cd02440">
    <property type="entry name" value="AdoMet_MTases"/>
    <property type="match status" value="1"/>
</dbReference>
<dbReference type="Gene3D" id="3.40.50.150">
    <property type="entry name" value="Vaccinia Virus protein VP39"/>
    <property type="match status" value="1"/>
</dbReference>